<dbReference type="EMBL" id="QYUR01000003">
    <property type="protein sequence ID" value="RJG11094.1"/>
    <property type="molecule type" value="Genomic_DNA"/>
</dbReference>
<accession>A0A418XEY6</accession>
<dbReference type="Proteomes" id="UP000284021">
    <property type="component" value="Unassembled WGS sequence"/>
</dbReference>
<evidence type="ECO:0000313" key="1">
    <source>
        <dbReference type="EMBL" id="RJG11094.1"/>
    </source>
</evidence>
<dbReference type="AlphaFoldDB" id="A0A418XEY6"/>
<sequence>MNHLDALKEDVRQSVDAQGVALVSGMVITDVGATAIAGQLRLHCIYLKKEDRYEFGRSMYRARSPDRVIR</sequence>
<gene>
    <name evidence="1" type="ORF">D3879_15625</name>
</gene>
<reference evidence="1 2" key="1">
    <citation type="submission" date="2018-09" db="EMBL/GenBank/DDBJ databases">
        <authorList>
            <person name="Zhu H."/>
        </authorList>
    </citation>
    <scope>NUCLEOTIDE SEQUENCE [LARGE SCALE GENOMIC DNA]</scope>
    <source>
        <strain evidence="1 2">K1S02-6</strain>
    </source>
</reference>
<keyword evidence="2" id="KW-1185">Reference proteome</keyword>
<name>A0A418XEY6_9PSED</name>
<proteinExistence type="predicted"/>
<organism evidence="1 2">
    <name type="scientific">Pseudomonas cavernicola</name>
    <dbReference type="NCBI Taxonomy" id="2320866"/>
    <lineage>
        <taxon>Bacteria</taxon>
        <taxon>Pseudomonadati</taxon>
        <taxon>Pseudomonadota</taxon>
        <taxon>Gammaproteobacteria</taxon>
        <taxon>Pseudomonadales</taxon>
        <taxon>Pseudomonadaceae</taxon>
        <taxon>Pseudomonas</taxon>
    </lineage>
</organism>
<comment type="caution">
    <text evidence="1">The sequence shown here is derived from an EMBL/GenBank/DDBJ whole genome shotgun (WGS) entry which is preliminary data.</text>
</comment>
<evidence type="ECO:0000313" key="2">
    <source>
        <dbReference type="Proteomes" id="UP000284021"/>
    </source>
</evidence>
<protein>
    <submittedName>
        <fullName evidence="1">Uncharacterized protein</fullName>
    </submittedName>
</protein>